<dbReference type="GO" id="GO:0030416">
    <property type="term" value="P:methylamine metabolic process"/>
    <property type="evidence" value="ECO:0007669"/>
    <property type="project" value="InterPro"/>
</dbReference>
<feature type="domain" description="Methylamine utilisation protein MauE" evidence="6">
    <location>
        <begin position="4"/>
        <end position="129"/>
    </location>
</feature>
<dbReference type="EMBL" id="VUOC01000004">
    <property type="protein sequence ID" value="KAA2238907.1"/>
    <property type="molecule type" value="Genomic_DNA"/>
</dbReference>
<keyword evidence="4 5" id="KW-0472">Membrane</keyword>
<proteinExistence type="predicted"/>
<evidence type="ECO:0000313" key="7">
    <source>
        <dbReference type="EMBL" id="KAA2238907.1"/>
    </source>
</evidence>
<dbReference type="AlphaFoldDB" id="A0A5B2VKX5"/>
<evidence type="ECO:0000259" key="6">
    <source>
        <dbReference type="Pfam" id="PF07291"/>
    </source>
</evidence>
<reference evidence="7 8" key="1">
    <citation type="submission" date="2019-09" db="EMBL/GenBank/DDBJ databases">
        <title>Chitinophaga ginsengihumi sp. nov., isolated from soil of ginseng rhizosphere.</title>
        <authorList>
            <person name="Lee J."/>
        </authorList>
    </citation>
    <scope>NUCLEOTIDE SEQUENCE [LARGE SCALE GENOMIC DNA]</scope>
    <source>
        <strain evidence="7 8">BN140078</strain>
    </source>
</reference>
<dbReference type="InterPro" id="IPR009908">
    <property type="entry name" value="Methylamine_util_MauE"/>
</dbReference>
<dbReference type="GO" id="GO:0016020">
    <property type="term" value="C:membrane"/>
    <property type="evidence" value="ECO:0007669"/>
    <property type="project" value="UniProtKB-SubCell"/>
</dbReference>
<dbReference type="RefSeq" id="WP_149840086.1">
    <property type="nucleotide sequence ID" value="NZ_VUOC01000004.1"/>
</dbReference>
<keyword evidence="2 5" id="KW-0812">Transmembrane</keyword>
<feature type="transmembrane region" description="Helical" evidence="5">
    <location>
        <begin position="44"/>
        <end position="64"/>
    </location>
</feature>
<accession>A0A5B2VKX5</accession>
<name>A0A5B2VKX5_9BACT</name>
<keyword evidence="8" id="KW-1185">Reference proteome</keyword>
<comment type="subcellular location">
    <subcellularLocation>
        <location evidence="1">Membrane</location>
        <topology evidence="1">Multi-pass membrane protein</topology>
    </subcellularLocation>
</comment>
<dbReference type="Proteomes" id="UP000324611">
    <property type="component" value="Unassembled WGS sequence"/>
</dbReference>
<evidence type="ECO:0000313" key="8">
    <source>
        <dbReference type="Proteomes" id="UP000324611"/>
    </source>
</evidence>
<comment type="caution">
    <text evidence="7">The sequence shown here is derived from an EMBL/GenBank/DDBJ whole genome shotgun (WGS) entry which is preliminary data.</text>
</comment>
<evidence type="ECO:0000256" key="3">
    <source>
        <dbReference type="ARBA" id="ARBA00022989"/>
    </source>
</evidence>
<reference evidence="7 8" key="2">
    <citation type="submission" date="2019-09" db="EMBL/GenBank/DDBJ databases">
        <authorList>
            <person name="Jin C."/>
        </authorList>
    </citation>
    <scope>NUCLEOTIDE SEQUENCE [LARGE SCALE GENOMIC DNA]</scope>
    <source>
        <strain evidence="7 8">BN140078</strain>
    </source>
</reference>
<evidence type="ECO:0000256" key="5">
    <source>
        <dbReference type="SAM" id="Phobius"/>
    </source>
</evidence>
<feature type="transmembrane region" description="Helical" evidence="5">
    <location>
        <begin position="114"/>
        <end position="134"/>
    </location>
</feature>
<evidence type="ECO:0000256" key="1">
    <source>
        <dbReference type="ARBA" id="ARBA00004141"/>
    </source>
</evidence>
<evidence type="ECO:0000256" key="4">
    <source>
        <dbReference type="ARBA" id="ARBA00023136"/>
    </source>
</evidence>
<gene>
    <name evidence="7" type="ORF">F0L74_22085</name>
</gene>
<feature type="transmembrane region" description="Helical" evidence="5">
    <location>
        <begin position="69"/>
        <end position="89"/>
    </location>
</feature>
<dbReference type="Pfam" id="PF07291">
    <property type="entry name" value="MauE"/>
    <property type="match status" value="1"/>
</dbReference>
<sequence>MRKTTINIIALLLIVLFTHAALIKLLDYSTFRHQLMEYPLLSPFAGFIAWALPAVELITAVLLIRARTYFAGFTLSLILMTGLSSYIIFLLNSHYDVPCACQGLLGFTSWPAQLKFNMIFTLVALAGFLLQLLVREEAKVMRFTPAQERI</sequence>
<organism evidence="7 8">
    <name type="scientific">Chitinophaga agrisoli</name>
    <dbReference type="NCBI Taxonomy" id="2607653"/>
    <lineage>
        <taxon>Bacteria</taxon>
        <taxon>Pseudomonadati</taxon>
        <taxon>Bacteroidota</taxon>
        <taxon>Chitinophagia</taxon>
        <taxon>Chitinophagales</taxon>
        <taxon>Chitinophagaceae</taxon>
        <taxon>Chitinophaga</taxon>
    </lineage>
</organism>
<keyword evidence="3 5" id="KW-1133">Transmembrane helix</keyword>
<protein>
    <recommendedName>
        <fullName evidence="6">Methylamine utilisation protein MauE domain-containing protein</fullName>
    </recommendedName>
</protein>
<evidence type="ECO:0000256" key="2">
    <source>
        <dbReference type="ARBA" id="ARBA00022692"/>
    </source>
</evidence>